<name>A0A1H1QH01_9FLAO</name>
<proteinExistence type="predicted"/>
<sequence>MKSIIIAIFILFINTAFAQVGINTTDPKSTLDINGNLSVKVVEYNGGPGGAATPIDDGVYISLVPTASNVEFILPDASLVPGRIYILRNISDAENAVIYTFGADATSGAGVEFYRGDGRNSQGPLGSVIMTADIDNNGGDITKTLIFISDGANWTYGHIGL</sequence>
<dbReference type="RefSeq" id="WP_092445105.1">
    <property type="nucleotide sequence ID" value="NZ_LT629774.1"/>
</dbReference>
<accession>A0A1H1QH01</accession>
<dbReference type="Proteomes" id="UP000198963">
    <property type="component" value="Chromosome I"/>
</dbReference>
<gene>
    <name evidence="2" type="ORF">SAMN04489797_1140</name>
</gene>
<evidence type="ECO:0000313" key="2">
    <source>
        <dbReference type="EMBL" id="SDS22686.1"/>
    </source>
</evidence>
<feature type="chain" id="PRO_5009257718" evidence="1">
    <location>
        <begin position="19"/>
        <end position="161"/>
    </location>
</feature>
<dbReference type="EMBL" id="LT629774">
    <property type="protein sequence ID" value="SDS22686.1"/>
    <property type="molecule type" value="Genomic_DNA"/>
</dbReference>
<evidence type="ECO:0000313" key="3">
    <source>
        <dbReference type="Proteomes" id="UP000198963"/>
    </source>
</evidence>
<reference evidence="2 3" key="1">
    <citation type="submission" date="2016-10" db="EMBL/GenBank/DDBJ databases">
        <authorList>
            <person name="Varghese N."/>
            <person name="Submissions S."/>
        </authorList>
    </citation>
    <scope>NUCLEOTIDE SEQUENCE [LARGE SCALE GENOMIC DNA]</scope>
    <source>
        <strain evidence="2 3">RHA_55</strain>
    </source>
</reference>
<protein>
    <submittedName>
        <fullName evidence="2">Uncharacterized protein</fullName>
    </submittedName>
</protein>
<feature type="signal peptide" evidence="1">
    <location>
        <begin position="1"/>
        <end position="18"/>
    </location>
</feature>
<dbReference type="AlphaFoldDB" id="A0A1H1QH01"/>
<evidence type="ECO:0000256" key="1">
    <source>
        <dbReference type="SAM" id="SignalP"/>
    </source>
</evidence>
<keyword evidence="3" id="KW-1185">Reference proteome</keyword>
<keyword evidence="1" id="KW-0732">Signal</keyword>
<dbReference type="STRING" id="1249933.SAMN04489797_1140"/>
<organism evidence="2 3">
    <name type="scientific">Winogradskyella sediminis</name>
    <dbReference type="NCBI Taxonomy" id="1382466"/>
    <lineage>
        <taxon>Bacteria</taxon>
        <taxon>Pseudomonadati</taxon>
        <taxon>Bacteroidota</taxon>
        <taxon>Flavobacteriia</taxon>
        <taxon>Flavobacteriales</taxon>
        <taxon>Flavobacteriaceae</taxon>
        <taxon>Winogradskyella</taxon>
    </lineage>
</organism>